<evidence type="ECO:0000256" key="8">
    <source>
        <dbReference type="ARBA" id="ARBA00029447"/>
    </source>
</evidence>
<feature type="domain" description="Methyl-accepting transducer" evidence="11">
    <location>
        <begin position="394"/>
        <end position="651"/>
    </location>
</feature>
<name>A0A4R3MEW3_9FIRM</name>
<feature type="transmembrane region" description="Helical" evidence="10">
    <location>
        <begin position="300"/>
        <end position="319"/>
    </location>
</feature>
<evidence type="ECO:0000313" key="14">
    <source>
        <dbReference type="Proteomes" id="UP000294902"/>
    </source>
</evidence>
<keyword evidence="3" id="KW-0145">Chemotaxis</keyword>
<dbReference type="InterPro" id="IPR004089">
    <property type="entry name" value="MCPsignal_dom"/>
</dbReference>
<evidence type="ECO:0000256" key="5">
    <source>
        <dbReference type="ARBA" id="ARBA00022989"/>
    </source>
</evidence>
<evidence type="ECO:0000256" key="7">
    <source>
        <dbReference type="ARBA" id="ARBA00023224"/>
    </source>
</evidence>
<dbReference type="Pfam" id="PF02743">
    <property type="entry name" value="dCache_1"/>
    <property type="match status" value="1"/>
</dbReference>
<dbReference type="Gene3D" id="3.30.450.20">
    <property type="entry name" value="PAS domain"/>
    <property type="match status" value="1"/>
</dbReference>
<dbReference type="SMART" id="SM00283">
    <property type="entry name" value="MA"/>
    <property type="match status" value="1"/>
</dbReference>
<dbReference type="PANTHER" id="PTHR32089">
    <property type="entry name" value="METHYL-ACCEPTING CHEMOTAXIS PROTEIN MCPB"/>
    <property type="match status" value="1"/>
</dbReference>
<sequence length="680" mass="74516">MERVNGCMKSIKNKLIIYFSVLILIASGSIAFISLNTASDAVIKEVEVALESLAQEGSKLISARIDNHYVYIEGLSNRELMTSKEKSLQEKLTFLNQVVKERDDYIRMGIVTPNGMLHFTDSFRTNSTGTDVNSRQYFNDSIKGERGILPPTISVNPLDNEAVVVAISVPIYHNNEIIGVLVGVKDANFLNALSDDMGLGEKGFAYLLNQEGTIIAYPDRSKVANQFNPIVERQEDSSVVSLGNAVETMVEKNQGTIYYHYAGENLYGGYAPIKGTNWTMVITANEEEVMAAIPQIRNNIALTTLIILIISIIICYLLGNSIVNPVISIIKYAQKISSLNITENVSSSFIKRKDEIGSLGMALQTITDSLRQFIKQIADTAHQVAASSEQLTSTSQQSAIAADEVARAIEEIASGANDQAKDTEKGVYHMNELGQLIENDQMYVKDLNVSVDDVITLKDEGLEILLDLVQKTELNNQSSSQIEEIIIQTNESAEKIEKASMMIKNIAEQTNLLALNAAIEAARAGESGRGFAVVADEIRKLAEQSNTFTGEIDTIIGELTDKTGQAVHTMRQVSETTALQTKSVELTNTKFKGIDEAIEKMKKVIHGINESGQSMEEKRDQIIGVIENLSAISEQNAAGTQEASASVEEQTASMEEIAHSSELLSQLAEEMQIGISKFKY</sequence>
<feature type="domain" description="HAMP" evidence="12">
    <location>
        <begin position="320"/>
        <end position="375"/>
    </location>
</feature>
<dbReference type="Gene3D" id="1.10.287.950">
    <property type="entry name" value="Methyl-accepting chemotaxis protein"/>
    <property type="match status" value="1"/>
</dbReference>
<dbReference type="PROSITE" id="PS50111">
    <property type="entry name" value="CHEMOTAXIS_TRANSDUC_2"/>
    <property type="match status" value="1"/>
</dbReference>
<organism evidence="13 14">
    <name type="scientific">Natranaerovirga pectinivora</name>
    <dbReference type="NCBI Taxonomy" id="682400"/>
    <lineage>
        <taxon>Bacteria</taxon>
        <taxon>Bacillati</taxon>
        <taxon>Bacillota</taxon>
        <taxon>Clostridia</taxon>
        <taxon>Lachnospirales</taxon>
        <taxon>Natranaerovirgaceae</taxon>
        <taxon>Natranaerovirga</taxon>
    </lineage>
</organism>
<evidence type="ECO:0000256" key="9">
    <source>
        <dbReference type="PROSITE-ProRule" id="PRU00284"/>
    </source>
</evidence>
<dbReference type="InterPro" id="IPR033479">
    <property type="entry name" value="dCache_1"/>
</dbReference>
<feature type="transmembrane region" description="Helical" evidence="10">
    <location>
        <begin position="15"/>
        <end position="35"/>
    </location>
</feature>
<keyword evidence="6 10" id="KW-0472">Membrane</keyword>
<dbReference type="CDD" id="cd12912">
    <property type="entry name" value="PDC2_MCP_like"/>
    <property type="match status" value="1"/>
</dbReference>
<dbReference type="Pfam" id="PF00672">
    <property type="entry name" value="HAMP"/>
    <property type="match status" value="1"/>
</dbReference>
<evidence type="ECO:0000256" key="2">
    <source>
        <dbReference type="ARBA" id="ARBA00022475"/>
    </source>
</evidence>
<evidence type="ECO:0000256" key="3">
    <source>
        <dbReference type="ARBA" id="ARBA00022500"/>
    </source>
</evidence>
<comment type="caution">
    <text evidence="13">The sequence shown here is derived from an EMBL/GenBank/DDBJ whole genome shotgun (WGS) entry which is preliminary data.</text>
</comment>
<accession>A0A4R3MEW3</accession>
<evidence type="ECO:0000259" key="11">
    <source>
        <dbReference type="PROSITE" id="PS50111"/>
    </source>
</evidence>
<dbReference type="SMART" id="SM00304">
    <property type="entry name" value="HAMP"/>
    <property type="match status" value="1"/>
</dbReference>
<dbReference type="CDD" id="cd06225">
    <property type="entry name" value="HAMP"/>
    <property type="match status" value="1"/>
</dbReference>
<keyword evidence="2" id="KW-1003">Cell membrane</keyword>
<dbReference type="Proteomes" id="UP000294902">
    <property type="component" value="Unassembled WGS sequence"/>
</dbReference>
<evidence type="ECO:0000256" key="1">
    <source>
        <dbReference type="ARBA" id="ARBA00004651"/>
    </source>
</evidence>
<dbReference type="AlphaFoldDB" id="A0A4R3MEW3"/>
<evidence type="ECO:0000259" key="12">
    <source>
        <dbReference type="PROSITE" id="PS50885"/>
    </source>
</evidence>
<reference evidence="13 14" key="1">
    <citation type="submission" date="2019-03" db="EMBL/GenBank/DDBJ databases">
        <title>Genomic Encyclopedia of Type Strains, Phase IV (KMG-IV): sequencing the most valuable type-strain genomes for metagenomic binning, comparative biology and taxonomic classification.</title>
        <authorList>
            <person name="Goeker M."/>
        </authorList>
    </citation>
    <scope>NUCLEOTIDE SEQUENCE [LARGE SCALE GENOMIC DNA]</scope>
    <source>
        <strain evidence="13 14">DSM 24629</strain>
    </source>
</reference>
<dbReference type="EMBL" id="SMAL01000013">
    <property type="protein sequence ID" value="TCT12204.1"/>
    <property type="molecule type" value="Genomic_DNA"/>
</dbReference>
<dbReference type="PROSITE" id="PS50885">
    <property type="entry name" value="HAMP"/>
    <property type="match status" value="1"/>
</dbReference>
<proteinExistence type="inferred from homology"/>
<evidence type="ECO:0000313" key="13">
    <source>
        <dbReference type="EMBL" id="TCT12204.1"/>
    </source>
</evidence>
<evidence type="ECO:0000256" key="6">
    <source>
        <dbReference type="ARBA" id="ARBA00023136"/>
    </source>
</evidence>
<evidence type="ECO:0000256" key="10">
    <source>
        <dbReference type="SAM" id="Phobius"/>
    </source>
</evidence>
<dbReference type="InterPro" id="IPR003660">
    <property type="entry name" value="HAMP_dom"/>
</dbReference>
<protein>
    <submittedName>
        <fullName evidence="13">Methyl-accepting chemotaxis sensory transducer with Cache sensor</fullName>
    </submittedName>
</protein>
<comment type="subcellular location">
    <subcellularLocation>
        <location evidence="1">Cell membrane</location>
        <topology evidence="1">Multi-pass membrane protein</topology>
    </subcellularLocation>
</comment>
<dbReference type="PANTHER" id="PTHR32089:SF112">
    <property type="entry name" value="LYSOZYME-LIKE PROTEIN-RELATED"/>
    <property type="match status" value="1"/>
</dbReference>
<dbReference type="Pfam" id="PF00015">
    <property type="entry name" value="MCPsignal"/>
    <property type="match status" value="1"/>
</dbReference>
<evidence type="ECO:0000256" key="4">
    <source>
        <dbReference type="ARBA" id="ARBA00022692"/>
    </source>
</evidence>
<comment type="similarity">
    <text evidence="8">Belongs to the methyl-accepting chemotaxis (MCP) protein family.</text>
</comment>
<dbReference type="GO" id="GO:0007165">
    <property type="term" value="P:signal transduction"/>
    <property type="evidence" value="ECO:0007669"/>
    <property type="project" value="UniProtKB-KW"/>
</dbReference>
<dbReference type="GO" id="GO:0005886">
    <property type="term" value="C:plasma membrane"/>
    <property type="evidence" value="ECO:0007669"/>
    <property type="project" value="UniProtKB-SubCell"/>
</dbReference>
<keyword evidence="7 9" id="KW-0807">Transducer</keyword>
<keyword evidence="4 10" id="KW-0812">Transmembrane</keyword>
<keyword evidence="5 10" id="KW-1133">Transmembrane helix</keyword>
<keyword evidence="14" id="KW-1185">Reference proteome</keyword>
<dbReference type="GO" id="GO:0006935">
    <property type="term" value="P:chemotaxis"/>
    <property type="evidence" value="ECO:0007669"/>
    <property type="project" value="UniProtKB-KW"/>
</dbReference>
<gene>
    <name evidence="13" type="ORF">EDC18_11350</name>
</gene>
<dbReference type="SUPFAM" id="SSF58104">
    <property type="entry name" value="Methyl-accepting chemotaxis protein (MCP) signaling domain"/>
    <property type="match status" value="1"/>
</dbReference>